<proteinExistence type="predicted"/>
<protein>
    <submittedName>
        <fullName evidence="2">Putative secreted protein</fullName>
    </submittedName>
</protein>
<dbReference type="EMBL" id="GEGO01000568">
    <property type="protein sequence ID" value="JAR94836.1"/>
    <property type="molecule type" value="Transcribed_RNA"/>
</dbReference>
<name>A0A147BVR1_IXORI</name>
<dbReference type="AlphaFoldDB" id="A0A147BVR1"/>
<evidence type="ECO:0000313" key="2">
    <source>
        <dbReference type="EMBL" id="JAR94836.1"/>
    </source>
</evidence>
<feature type="chain" id="PRO_5007543022" evidence="1">
    <location>
        <begin position="22"/>
        <end position="93"/>
    </location>
</feature>
<feature type="signal peptide" evidence="1">
    <location>
        <begin position="1"/>
        <end position="21"/>
    </location>
</feature>
<accession>A0A147BVR1</accession>
<feature type="non-terminal residue" evidence="2">
    <location>
        <position position="93"/>
    </location>
</feature>
<reference evidence="2" key="1">
    <citation type="journal article" date="2018" name="PLoS Negl. Trop. Dis.">
        <title>Sialome diversity of ticks revealed by RNAseq of single tick salivary glands.</title>
        <authorList>
            <person name="Perner J."/>
            <person name="Kropackova S."/>
            <person name="Kopacek P."/>
            <person name="Ribeiro J.M."/>
        </authorList>
    </citation>
    <scope>NUCLEOTIDE SEQUENCE</scope>
    <source>
        <strain evidence="2">Siblings of single egg batch collected in Ceske Budejovice</strain>
        <tissue evidence="2">Salivary glands</tissue>
    </source>
</reference>
<keyword evidence="1" id="KW-0732">Signal</keyword>
<sequence length="93" mass="9992">MTTRLVGMLRLLLILWSGERAAIVVPCAGSTRGCGNWPKSSRTWDASASRATAGCRHTLGDRTDTRTSSQAFQGGRSAICCACAHVLRREVVL</sequence>
<organism evidence="2">
    <name type="scientific">Ixodes ricinus</name>
    <name type="common">Common tick</name>
    <name type="synonym">Acarus ricinus</name>
    <dbReference type="NCBI Taxonomy" id="34613"/>
    <lineage>
        <taxon>Eukaryota</taxon>
        <taxon>Metazoa</taxon>
        <taxon>Ecdysozoa</taxon>
        <taxon>Arthropoda</taxon>
        <taxon>Chelicerata</taxon>
        <taxon>Arachnida</taxon>
        <taxon>Acari</taxon>
        <taxon>Parasitiformes</taxon>
        <taxon>Ixodida</taxon>
        <taxon>Ixodoidea</taxon>
        <taxon>Ixodidae</taxon>
        <taxon>Ixodinae</taxon>
        <taxon>Ixodes</taxon>
    </lineage>
</organism>
<evidence type="ECO:0000256" key="1">
    <source>
        <dbReference type="SAM" id="SignalP"/>
    </source>
</evidence>